<dbReference type="EMBL" id="VXAB01000155">
    <property type="protein sequence ID" value="NXJ03291.1"/>
    <property type="molecule type" value="Genomic_DNA"/>
</dbReference>
<dbReference type="GO" id="GO:0003924">
    <property type="term" value="F:GTPase activity"/>
    <property type="evidence" value="ECO:0007669"/>
    <property type="project" value="InterPro"/>
</dbReference>
<feature type="non-terminal residue" evidence="2">
    <location>
        <position position="1"/>
    </location>
</feature>
<dbReference type="Pfam" id="PF02841">
    <property type="entry name" value="GBP_C"/>
    <property type="match status" value="1"/>
</dbReference>
<dbReference type="InterPro" id="IPR003191">
    <property type="entry name" value="Guanylate-bd/ATL_C"/>
</dbReference>
<comment type="caution">
    <text evidence="2">The sequence shown here is derived from an EMBL/GenBank/DDBJ whole genome shotgun (WGS) entry which is preliminary data.</text>
</comment>
<protein>
    <submittedName>
        <fullName evidence="2">GBP4 protein</fullName>
    </submittedName>
</protein>
<dbReference type="AlphaFoldDB" id="A0A7K9Y455"/>
<dbReference type="PANTHER" id="PTHR10751">
    <property type="entry name" value="GUANYLATE BINDING PROTEIN"/>
    <property type="match status" value="1"/>
</dbReference>
<dbReference type="GO" id="GO:0005525">
    <property type="term" value="F:GTP binding"/>
    <property type="evidence" value="ECO:0007669"/>
    <property type="project" value="InterPro"/>
</dbReference>
<name>A0A7K9Y455_9GALL</name>
<sequence length="204" mass="22814">TLLQSYVEAINSGRLPCLEGAAAVMMANENAAAVTAALEAYARGMRGLSLPTEPAQLSASHGEHLREALVVFQRHSFRDRDQEYQRRLMEQVSKEYSRLQEENEAASQQRCRALLAELARPLDANLACGTYAQPGGYHAYEAERQQLLEGYREAEGKGPKVGAAPGRGFRARRRGPCLTRVGIRRPRKCWKSSWRGAGQRRRRC</sequence>
<evidence type="ECO:0000259" key="1">
    <source>
        <dbReference type="Pfam" id="PF02841"/>
    </source>
</evidence>
<evidence type="ECO:0000313" key="2">
    <source>
        <dbReference type="EMBL" id="NXJ03291.1"/>
    </source>
</evidence>
<dbReference type="Proteomes" id="UP000522663">
    <property type="component" value="Unassembled WGS sequence"/>
</dbReference>
<dbReference type="OrthoDB" id="2135133at2759"/>
<dbReference type="SUPFAM" id="SSF48340">
    <property type="entry name" value="Interferon-induced guanylate-binding protein 1 (GBP1), C-terminal domain"/>
    <property type="match status" value="1"/>
</dbReference>
<keyword evidence="3" id="KW-1185">Reference proteome</keyword>
<gene>
    <name evidence="2" type="primary">Gbp4</name>
    <name evidence="2" type="ORF">ODOGUJ_R15056</name>
</gene>
<dbReference type="Gene3D" id="1.20.1000.10">
    <property type="entry name" value="Guanylate-binding protein, C-terminal domain"/>
    <property type="match status" value="1"/>
</dbReference>
<reference evidence="2 3" key="1">
    <citation type="submission" date="2019-09" db="EMBL/GenBank/DDBJ databases">
        <title>Bird 10,000 Genomes (B10K) Project - Family phase.</title>
        <authorList>
            <person name="Zhang G."/>
        </authorList>
    </citation>
    <scope>NUCLEOTIDE SEQUENCE [LARGE SCALE GENOMIC DNA]</scope>
    <source>
        <strain evidence="2">B10K-DU-001-53</strain>
        <tissue evidence="2">Muscle</tissue>
    </source>
</reference>
<dbReference type="InterPro" id="IPR036543">
    <property type="entry name" value="Guanylate-bd_C_sf"/>
</dbReference>
<feature type="non-terminal residue" evidence="2">
    <location>
        <position position="204"/>
    </location>
</feature>
<accession>A0A7K9Y455</accession>
<organism evidence="2 3">
    <name type="scientific">Odontophorus gujanensis</name>
    <name type="common">marbled wood quail</name>
    <dbReference type="NCBI Taxonomy" id="886794"/>
    <lineage>
        <taxon>Eukaryota</taxon>
        <taxon>Metazoa</taxon>
        <taxon>Chordata</taxon>
        <taxon>Craniata</taxon>
        <taxon>Vertebrata</taxon>
        <taxon>Euteleostomi</taxon>
        <taxon>Archelosauria</taxon>
        <taxon>Archosauria</taxon>
        <taxon>Dinosauria</taxon>
        <taxon>Saurischia</taxon>
        <taxon>Theropoda</taxon>
        <taxon>Coelurosauria</taxon>
        <taxon>Aves</taxon>
        <taxon>Neognathae</taxon>
        <taxon>Galloanserae</taxon>
        <taxon>Galliformes</taxon>
        <taxon>Odontophoridae</taxon>
        <taxon>Odontophorus</taxon>
    </lineage>
</organism>
<evidence type="ECO:0000313" key="3">
    <source>
        <dbReference type="Proteomes" id="UP000522663"/>
    </source>
</evidence>
<feature type="domain" description="Guanylate-binding protein/Atlastin C-terminal" evidence="1">
    <location>
        <begin position="1"/>
        <end position="160"/>
    </location>
</feature>
<proteinExistence type="predicted"/>